<sequence>MELLILYKIRLFSLSTCHFLFISYQISYFIPIIVNVLYNQTE</sequence>
<accession>A0A0C2VTE2</accession>
<dbReference type="PATRIC" id="fig|889306.3.peg.566"/>
<dbReference type="STRING" id="889306.KP78_05670"/>
<name>A0A0C2VTE2_9BACL</name>
<evidence type="ECO:0000313" key="2">
    <source>
        <dbReference type="EMBL" id="KIL52197.1"/>
    </source>
</evidence>
<evidence type="ECO:0000256" key="1">
    <source>
        <dbReference type="SAM" id="Phobius"/>
    </source>
</evidence>
<keyword evidence="3" id="KW-1185">Reference proteome</keyword>
<keyword evidence="1" id="KW-0812">Transmembrane</keyword>
<dbReference type="EMBL" id="JXRP01000006">
    <property type="protein sequence ID" value="KIL52197.1"/>
    <property type="molecule type" value="Genomic_DNA"/>
</dbReference>
<proteinExistence type="predicted"/>
<feature type="transmembrane region" description="Helical" evidence="1">
    <location>
        <begin position="12"/>
        <end position="38"/>
    </location>
</feature>
<keyword evidence="1" id="KW-1133">Transmembrane helix</keyword>
<dbReference type="AlphaFoldDB" id="A0A0C2VTE2"/>
<evidence type="ECO:0000313" key="3">
    <source>
        <dbReference type="Proteomes" id="UP000031938"/>
    </source>
</evidence>
<organism evidence="2 3">
    <name type="scientific">Jeotgalibacillus soli</name>
    <dbReference type="NCBI Taxonomy" id="889306"/>
    <lineage>
        <taxon>Bacteria</taxon>
        <taxon>Bacillati</taxon>
        <taxon>Bacillota</taxon>
        <taxon>Bacilli</taxon>
        <taxon>Bacillales</taxon>
        <taxon>Caryophanaceae</taxon>
        <taxon>Jeotgalibacillus</taxon>
    </lineage>
</organism>
<gene>
    <name evidence="2" type="ORF">KP78_05670</name>
</gene>
<keyword evidence="1" id="KW-0472">Membrane</keyword>
<protein>
    <submittedName>
        <fullName evidence="2">Uncharacterized protein</fullName>
    </submittedName>
</protein>
<dbReference type="Proteomes" id="UP000031938">
    <property type="component" value="Unassembled WGS sequence"/>
</dbReference>
<reference evidence="2 3" key="1">
    <citation type="submission" date="2015-01" db="EMBL/GenBank/DDBJ databases">
        <title>Genome sequencing of Jeotgalibacillus soli.</title>
        <authorList>
            <person name="Goh K.M."/>
            <person name="Chan K.-G."/>
            <person name="Yaakop A.S."/>
            <person name="Ee R."/>
            <person name="Gan H.M."/>
            <person name="Chan C.S."/>
        </authorList>
    </citation>
    <scope>NUCLEOTIDE SEQUENCE [LARGE SCALE GENOMIC DNA]</scope>
    <source>
        <strain evidence="2 3">P9</strain>
    </source>
</reference>
<comment type="caution">
    <text evidence="2">The sequence shown here is derived from an EMBL/GenBank/DDBJ whole genome shotgun (WGS) entry which is preliminary data.</text>
</comment>